<evidence type="ECO:0000259" key="1">
    <source>
        <dbReference type="Pfam" id="PF09861"/>
    </source>
</evidence>
<dbReference type="InterPro" id="IPR047926">
    <property type="entry name" value="Ni_dep_LarA"/>
</dbReference>
<comment type="caution">
    <text evidence="3">The sequence shown here is derived from an EMBL/GenBank/DDBJ whole genome shotgun (WGS) entry which is preliminary data.</text>
</comment>
<dbReference type="InterPro" id="IPR018657">
    <property type="entry name" value="LarA-like_N"/>
</dbReference>
<dbReference type="InterPro" id="IPR048520">
    <property type="entry name" value="LarA_C"/>
</dbReference>
<dbReference type="Pfam" id="PF09861">
    <property type="entry name" value="Lar_N"/>
    <property type="match status" value="1"/>
</dbReference>
<dbReference type="Gene3D" id="3.40.50.11440">
    <property type="match status" value="1"/>
</dbReference>
<proteinExistence type="predicted"/>
<dbReference type="Gene3D" id="3.90.226.30">
    <property type="match status" value="1"/>
</dbReference>
<dbReference type="EMBL" id="DTAI01000180">
    <property type="protein sequence ID" value="HGN37104.1"/>
    <property type="molecule type" value="Genomic_DNA"/>
</dbReference>
<protein>
    <submittedName>
        <fullName evidence="3">Nickel-dependent lactate racemase</fullName>
    </submittedName>
</protein>
<dbReference type="PANTHER" id="PTHR33171">
    <property type="entry name" value="LAR_N DOMAIN-CONTAINING PROTEIN"/>
    <property type="match status" value="1"/>
</dbReference>
<dbReference type="GO" id="GO:0050043">
    <property type="term" value="F:lactate racemase activity"/>
    <property type="evidence" value="ECO:0007669"/>
    <property type="project" value="InterPro"/>
</dbReference>
<name>A0A7J3I8K9_9CREN</name>
<dbReference type="NCBIfam" id="NF033504">
    <property type="entry name" value="Ni_dep_LarA"/>
    <property type="match status" value="1"/>
</dbReference>
<evidence type="ECO:0000259" key="2">
    <source>
        <dbReference type="Pfam" id="PF21113"/>
    </source>
</evidence>
<dbReference type="PANTHER" id="PTHR33171:SF17">
    <property type="entry name" value="LARA-LIKE N-TERMINAL DOMAIN-CONTAINING PROTEIN"/>
    <property type="match status" value="1"/>
</dbReference>
<feature type="domain" description="Lactate racemase C-terminal" evidence="2">
    <location>
        <begin position="281"/>
        <end position="422"/>
    </location>
</feature>
<gene>
    <name evidence="3" type="primary">larA</name>
    <name evidence="3" type="ORF">ENT87_06120</name>
</gene>
<reference evidence="3" key="1">
    <citation type="journal article" date="2020" name="mSystems">
        <title>Genome- and Community-Level Interaction Insights into Carbon Utilization and Element Cycling Functions of Hydrothermarchaeota in Hydrothermal Sediment.</title>
        <authorList>
            <person name="Zhou Z."/>
            <person name="Liu Y."/>
            <person name="Xu W."/>
            <person name="Pan J."/>
            <person name="Luo Z.H."/>
            <person name="Li M."/>
        </authorList>
    </citation>
    <scope>NUCLEOTIDE SEQUENCE [LARGE SCALE GENOMIC DNA]</scope>
    <source>
        <strain evidence="3">SpSt-618</strain>
    </source>
</reference>
<feature type="domain" description="LarA-like N-terminal" evidence="1">
    <location>
        <begin position="11"/>
        <end position="214"/>
    </location>
</feature>
<dbReference type="AlphaFoldDB" id="A0A7J3I8K9"/>
<dbReference type="InterPro" id="IPR043166">
    <property type="entry name" value="LarA-like_C"/>
</dbReference>
<dbReference type="InterPro" id="IPR048068">
    <property type="entry name" value="LarA-like"/>
</dbReference>
<organism evidence="3">
    <name type="scientific">Ignisphaera aggregans</name>
    <dbReference type="NCBI Taxonomy" id="334771"/>
    <lineage>
        <taxon>Archaea</taxon>
        <taxon>Thermoproteota</taxon>
        <taxon>Thermoprotei</taxon>
        <taxon>Desulfurococcales</taxon>
        <taxon>Desulfurococcaceae</taxon>
        <taxon>Ignisphaera</taxon>
    </lineage>
</organism>
<sequence>MITIQVIRFPYGKSYIEVELSDSGVYTVYSRLVKGVPYTEAVKLIDDSLDRPIASKMIEDIVDSNSKITILITDRTRATPNRILLERILLRFKKVGIPRDNIRIIVATGLHKPHTYNEIIELVGKDIASEYSIESHDSDDIKKLVYLGKTSYGTEIYVNRVAVESDVVIGIGLLEPHFFAGYSGGRKLIVPGISGTPTVYQNHGYRMLSSPKADYGFLEGNPVHEDMVEGSKLVKSYRYILHVILDRDKNIVEVFAGDVYEAHRAGVEALNRYVKVDVPYEGDVVIASNGGYPLDRDLYQAVKGMVTASRVAKWGGVIIMLSECIDGVGHEHFRELASIDRDPLKILRYIELNEPLRDQWQVQKLAQVLLKNRVIVVTRNVKHSILEEMNLTPASDIREAIEIACRETSCDRIIAVPEGPYVIPSLKR</sequence>
<evidence type="ECO:0000313" key="3">
    <source>
        <dbReference type="EMBL" id="HGN37104.1"/>
    </source>
</evidence>
<dbReference type="Pfam" id="PF21113">
    <property type="entry name" value="LarA_C"/>
    <property type="match status" value="1"/>
</dbReference>
<accession>A0A7J3I8K9</accession>